<dbReference type="Proteomes" id="UP000714275">
    <property type="component" value="Unassembled WGS sequence"/>
</dbReference>
<name>A0A9P7CVZ4_9AGAM</name>
<evidence type="ECO:0000313" key="1">
    <source>
        <dbReference type="EMBL" id="KAG1767052.1"/>
    </source>
</evidence>
<comment type="caution">
    <text evidence="1">The sequence shown here is derived from an EMBL/GenBank/DDBJ whole genome shotgun (WGS) entry which is preliminary data.</text>
</comment>
<sequence length="199" mass="21986">MNSVPGWTADSRLSSWQAPRGLVPREVLALNAEPDQCFCACRGFANHAGIYSKHVLPMWKLTPGNVSLNRAFTRTILFTFSNKMTREAQSVSEGARNLIMTHSSCFICNEAVFSAIRPQDCIHHGSRCMMSCTLVSREPLVARCADQHDHSSLETPHFSISPPRLPDVVQDHIASVIIISTEPSVATHCKPMKLLSNIS</sequence>
<dbReference type="AlphaFoldDB" id="A0A9P7CVZ4"/>
<accession>A0A9P7CVZ4</accession>
<proteinExistence type="predicted"/>
<keyword evidence="2" id="KW-1185">Reference proteome</keyword>
<reference evidence="1" key="1">
    <citation type="journal article" date="2020" name="New Phytol.">
        <title>Comparative genomics reveals dynamic genome evolution in host specialist ectomycorrhizal fungi.</title>
        <authorList>
            <person name="Lofgren L.A."/>
            <person name="Nguyen N.H."/>
            <person name="Vilgalys R."/>
            <person name="Ruytinx J."/>
            <person name="Liao H.L."/>
            <person name="Branco S."/>
            <person name="Kuo A."/>
            <person name="LaButti K."/>
            <person name="Lipzen A."/>
            <person name="Andreopoulos W."/>
            <person name="Pangilinan J."/>
            <person name="Riley R."/>
            <person name="Hundley H."/>
            <person name="Na H."/>
            <person name="Barry K."/>
            <person name="Grigoriev I.V."/>
            <person name="Stajich J.E."/>
            <person name="Kennedy P.G."/>
        </authorList>
    </citation>
    <scope>NUCLEOTIDE SEQUENCE</scope>
    <source>
        <strain evidence="1">DOB743</strain>
    </source>
</reference>
<organism evidence="1 2">
    <name type="scientific">Suillus placidus</name>
    <dbReference type="NCBI Taxonomy" id="48579"/>
    <lineage>
        <taxon>Eukaryota</taxon>
        <taxon>Fungi</taxon>
        <taxon>Dikarya</taxon>
        <taxon>Basidiomycota</taxon>
        <taxon>Agaricomycotina</taxon>
        <taxon>Agaricomycetes</taxon>
        <taxon>Agaricomycetidae</taxon>
        <taxon>Boletales</taxon>
        <taxon>Suillineae</taxon>
        <taxon>Suillaceae</taxon>
        <taxon>Suillus</taxon>
    </lineage>
</organism>
<dbReference type="EMBL" id="JABBWD010000090">
    <property type="protein sequence ID" value="KAG1767052.1"/>
    <property type="molecule type" value="Genomic_DNA"/>
</dbReference>
<gene>
    <name evidence="1" type="ORF">EV702DRAFT_781444</name>
</gene>
<protein>
    <submittedName>
        <fullName evidence="1">Uncharacterized protein</fullName>
    </submittedName>
</protein>
<evidence type="ECO:0000313" key="2">
    <source>
        <dbReference type="Proteomes" id="UP000714275"/>
    </source>
</evidence>